<keyword evidence="2" id="KW-0560">Oxidoreductase</keyword>
<dbReference type="SUPFAM" id="SSF50129">
    <property type="entry name" value="GroES-like"/>
    <property type="match status" value="1"/>
</dbReference>
<dbReference type="CDD" id="cd05286">
    <property type="entry name" value="QOR2"/>
    <property type="match status" value="1"/>
</dbReference>
<feature type="domain" description="Enoyl reductase (ER)" evidence="3">
    <location>
        <begin position="13"/>
        <end position="325"/>
    </location>
</feature>
<gene>
    <name evidence="4" type="ORF">JKG68_18800</name>
</gene>
<evidence type="ECO:0000313" key="4">
    <source>
        <dbReference type="EMBL" id="MBL0406014.1"/>
    </source>
</evidence>
<dbReference type="Pfam" id="PF00107">
    <property type="entry name" value="ADH_zinc_N"/>
    <property type="match status" value="1"/>
</dbReference>
<dbReference type="Gene3D" id="3.40.50.720">
    <property type="entry name" value="NAD(P)-binding Rossmann-like Domain"/>
    <property type="match status" value="1"/>
</dbReference>
<proteinExistence type="predicted"/>
<evidence type="ECO:0000259" key="3">
    <source>
        <dbReference type="SMART" id="SM00829"/>
    </source>
</evidence>
<dbReference type="InterPro" id="IPR020843">
    <property type="entry name" value="ER"/>
</dbReference>
<dbReference type="Pfam" id="PF08240">
    <property type="entry name" value="ADH_N"/>
    <property type="match status" value="1"/>
</dbReference>
<organism evidence="4 5">
    <name type="scientific">Microvirga aerilata</name>
    <dbReference type="NCBI Taxonomy" id="670292"/>
    <lineage>
        <taxon>Bacteria</taxon>
        <taxon>Pseudomonadati</taxon>
        <taxon>Pseudomonadota</taxon>
        <taxon>Alphaproteobacteria</taxon>
        <taxon>Hyphomicrobiales</taxon>
        <taxon>Methylobacteriaceae</taxon>
        <taxon>Microvirga</taxon>
    </lineage>
</organism>
<dbReference type="InterPro" id="IPR036291">
    <property type="entry name" value="NAD(P)-bd_dom_sf"/>
</dbReference>
<dbReference type="EMBL" id="JAEQMY010000032">
    <property type="protein sequence ID" value="MBL0406014.1"/>
    <property type="molecule type" value="Genomic_DNA"/>
</dbReference>
<dbReference type="RefSeq" id="WP_202062615.1">
    <property type="nucleotide sequence ID" value="NZ_JAEQMY010000032.1"/>
</dbReference>
<protein>
    <submittedName>
        <fullName evidence="4">Quinone oxidoreductase</fullName>
    </submittedName>
</protein>
<dbReference type="PANTHER" id="PTHR48106:SF13">
    <property type="entry name" value="QUINONE OXIDOREDUCTASE-RELATED"/>
    <property type="match status" value="1"/>
</dbReference>
<dbReference type="GO" id="GO:0003960">
    <property type="term" value="F:quinone reductase (NADPH) activity"/>
    <property type="evidence" value="ECO:0007669"/>
    <property type="project" value="InterPro"/>
</dbReference>
<dbReference type="GO" id="GO:0005829">
    <property type="term" value="C:cytosol"/>
    <property type="evidence" value="ECO:0007669"/>
    <property type="project" value="TreeGrafter"/>
</dbReference>
<dbReference type="PROSITE" id="PS01162">
    <property type="entry name" value="QOR_ZETA_CRYSTAL"/>
    <property type="match status" value="1"/>
</dbReference>
<dbReference type="PANTHER" id="PTHR48106">
    <property type="entry name" value="QUINONE OXIDOREDUCTASE PIG3-RELATED"/>
    <property type="match status" value="1"/>
</dbReference>
<name>A0A936ZJW9_9HYPH</name>
<keyword evidence="5" id="KW-1185">Reference proteome</keyword>
<dbReference type="SUPFAM" id="SSF51735">
    <property type="entry name" value="NAD(P)-binding Rossmann-fold domains"/>
    <property type="match status" value="1"/>
</dbReference>
<evidence type="ECO:0000256" key="2">
    <source>
        <dbReference type="ARBA" id="ARBA00023002"/>
    </source>
</evidence>
<reference evidence="4" key="1">
    <citation type="submission" date="2021-01" db="EMBL/GenBank/DDBJ databases">
        <title>Microvirga sp.</title>
        <authorList>
            <person name="Kim M.K."/>
        </authorList>
    </citation>
    <scope>NUCLEOTIDE SEQUENCE</scope>
    <source>
        <strain evidence="4">5420S-16</strain>
    </source>
</reference>
<dbReference type="GO" id="GO:0008270">
    <property type="term" value="F:zinc ion binding"/>
    <property type="evidence" value="ECO:0007669"/>
    <property type="project" value="InterPro"/>
</dbReference>
<dbReference type="GO" id="GO:0035925">
    <property type="term" value="F:mRNA 3'-UTR AU-rich region binding"/>
    <property type="evidence" value="ECO:0007669"/>
    <property type="project" value="TreeGrafter"/>
</dbReference>
<dbReference type="InterPro" id="IPR047618">
    <property type="entry name" value="QOR-like"/>
</dbReference>
<dbReference type="InterPro" id="IPR013154">
    <property type="entry name" value="ADH-like_N"/>
</dbReference>
<dbReference type="Gene3D" id="3.90.180.10">
    <property type="entry name" value="Medium-chain alcohol dehydrogenases, catalytic domain"/>
    <property type="match status" value="1"/>
</dbReference>
<dbReference type="AlphaFoldDB" id="A0A936ZJW9"/>
<comment type="caution">
    <text evidence="4">The sequence shown here is derived from an EMBL/GenBank/DDBJ whole genome shotgun (WGS) entry which is preliminary data.</text>
</comment>
<evidence type="ECO:0000256" key="1">
    <source>
        <dbReference type="ARBA" id="ARBA00022857"/>
    </source>
</evidence>
<accession>A0A936ZJW9</accession>
<dbReference type="GO" id="GO:0070402">
    <property type="term" value="F:NADPH binding"/>
    <property type="evidence" value="ECO:0007669"/>
    <property type="project" value="TreeGrafter"/>
</dbReference>
<sequence length="327" mass="33942">MPIAREVRIRAYGGPDALAVEEVELPAPGPGQVLLTQHAVGINFIDVYHRKGVFPIPHLPGAIGVEAAGVVEVVGEGVTRLKPGDRVAYAGPPIGSYVSARLMAEKSLVKIPDAVGFEEAAALMLQGMTTHMLLTRVRPVAAGDTVLVHAAAGGLGLLITQWVRALGARVIGTVGSEAKGELALRAGCSDVILYREQDFVAEIKLLTDGAGVEVVYEGLGGSILERSLDCLKAFGLAVNLGQIGDGLAKVDLARLGPQRSLSVAVPGVFAHLRTLPDLQAGADEMFAMITSGKVKATVGLRLPLQDAGEAHRQLEAGVTSGSLVLVP</sequence>
<dbReference type="InterPro" id="IPR002364">
    <property type="entry name" value="Quin_OxRdtase/zeta-crystal_CS"/>
</dbReference>
<dbReference type="InterPro" id="IPR011032">
    <property type="entry name" value="GroES-like_sf"/>
</dbReference>
<evidence type="ECO:0000313" key="5">
    <source>
        <dbReference type="Proteomes" id="UP000605848"/>
    </source>
</evidence>
<dbReference type="Proteomes" id="UP000605848">
    <property type="component" value="Unassembled WGS sequence"/>
</dbReference>
<dbReference type="SMART" id="SM00829">
    <property type="entry name" value="PKS_ER"/>
    <property type="match status" value="1"/>
</dbReference>
<dbReference type="InterPro" id="IPR013149">
    <property type="entry name" value="ADH-like_C"/>
</dbReference>
<keyword evidence="1" id="KW-0521">NADP</keyword>